<accession>A0ABU9L7Z6</accession>
<sequence length="1199" mass="130703">MPVGETEAMRSRRILGWLLLAWSAVAGAAVPPTPQPRQLTVADGLPSNSINGFAEDKLGYLWLASSDGLARFDGRGYRIWRIEDGLHHNKIWSVHVDAQNRVWFGTDGAGLGMLSADRRQFRYYDRSTYPQIGSTTVWAIASTPDGSVWFGTSAGGLHQLQPDGRLRRFMPIPGDARSLPSASVAHLATTPDGTLWVGTRGGLARWTGHDFQRVAADALPRPDVQGLTPERDDTLWVSTLGGMRLLRADASVVEPYWRNMPGDSVLGMLVHDRHGTRWFDTMDGLGRESESGVIRNVPLYSNSAHGLVKPNWSLAFEDREGGLWFASTNAGLWHLPANWQQFSVLSYRVDDPESMGNPYVLATAASRDGGVWLAGTRGVLDKLDPATGAVHRHMRAMFGLDWARAIAEDPQGRLWAAAAGAVLRYDPASGEVRRWGKDAGADAPMMDQVDRIVFSSDRHVWIFSDITGVQVRDLDGHVLRTMAPGSAGLPADLTVQEASLGPQGQPWLLGQHGLLAWSSERARFEAVPGAPQRPLSALAISDGNVVWLASVGCLERYLWDGSRLSLLDRIDAEQEFPALAPNGLVVDASGVAWLSSVRGLIRVDPASKAIRSYGVHDGLPNQEFQIRTLVQARSGQILGGTPDGVVLFEPAQVVPSRRQPPLVIERIGVRRGERGLDLLHADRIVLQEGDRDLHVVARLLSFSDTDANTYRFRLSGYDPDWVDVGASGERLFSRLPSGHYTLEMQARTADKVWSNVVSLHFRVLPPWWRSPWGIAGLAVLAVLALWLLAYLYRRRLRRRAAWQLAVHKQEVAEQASLAKTRFLATLGHEVRTPMTGVLGMSELLLSTPLDTKQRRYTESIRDAGSHLLRLVNDALDLARIEAGRLELEQQPFDLGRLIAELEAMMGPMARSRDLAFALDNAMPPQVTARGDATRVRQILLNLLNNAIKFTEHGSVQLRVAPLQPQQGVRFEVADTGPGINAEQQARLFQRFEQADGPRTAARYGGSGLGLAISQELAVAMGGRIELRSRLGAGTRFVVDLPLPWLPEPLPQAPRDARASASAAAPRRILLVEDDPTVAEVVGGLLRARGHHVTHAAHALAALTEAAASAFDIALLDLDLPGLDGLALARQLRAFGYGMPLIAVTARADADAEPQARAAGFSGFLRKPVTGEMLAEAVEGKPGLEEAPGSGEREGSDDRA</sequence>
<keyword evidence="10" id="KW-1185">Reference proteome</keyword>
<dbReference type="Pfam" id="PF07494">
    <property type="entry name" value="Reg_prop"/>
    <property type="match status" value="3"/>
</dbReference>
<dbReference type="InterPro" id="IPR003594">
    <property type="entry name" value="HATPase_dom"/>
</dbReference>
<dbReference type="InterPro" id="IPR005467">
    <property type="entry name" value="His_kinase_dom"/>
</dbReference>
<dbReference type="SUPFAM" id="SSF101898">
    <property type="entry name" value="NHL repeat"/>
    <property type="match status" value="1"/>
</dbReference>
<dbReference type="InterPro" id="IPR013783">
    <property type="entry name" value="Ig-like_fold"/>
</dbReference>
<feature type="transmembrane region" description="Helical" evidence="6">
    <location>
        <begin position="772"/>
        <end position="792"/>
    </location>
</feature>
<dbReference type="SMART" id="SM00388">
    <property type="entry name" value="HisKA"/>
    <property type="match status" value="1"/>
</dbReference>
<dbReference type="SMART" id="SM00448">
    <property type="entry name" value="REC"/>
    <property type="match status" value="1"/>
</dbReference>
<dbReference type="Pfam" id="PF07495">
    <property type="entry name" value="Y_Y_Y"/>
    <property type="match status" value="1"/>
</dbReference>
<dbReference type="InterPro" id="IPR011123">
    <property type="entry name" value="Y_Y_Y"/>
</dbReference>
<dbReference type="SUPFAM" id="SSF63829">
    <property type="entry name" value="Calcium-dependent phosphotriesterase"/>
    <property type="match status" value="1"/>
</dbReference>
<evidence type="ECO:0000256" key="3">
    <source>
        <dbReference type="ARBA" id="ARBA00022553"/>
    </source>
</evidence>
<keyword evidence="3 4" id="KW-0597">Phosphoprotein</keyword>
<dbReference type="PROSITE" id="PS50110">
    <property type="entry name" value="RESPONSE_REGULATORY"/>
    <property type="match status" value="1"/>
</dbReference>
<comment type="catalytic activity">
    <reaction evidence="1">
        <text>ATP + protein L-histidine = ADP + protein N-phospho-L-histidine.</text>
        <dbReference type="EC" id="2.7.13.3"/>
    </reaction>
</comment>
<dbReference type="InterPro" id="IPR011110">
    <property type="entry name" value="Reg_prop"/>
</dbReference>
<dbReference type="InterPro" id="IPR015943">
    <property type="entry name" value="WD40/YVTN_repeat-like_dom_sf"/>
</dbReference>
<evidence type="ECO:0000313" key="9">
    <source>
        <dbReference type="EMBL" id="MEL4890425.1"/>
    </source>
</evidence>
<name>A0ABU9L7Z6_9XANT</name>
<dbReference type="CDD" id="cd16922">
    <property type="entry name" value="HATPase_EvgS-ArcB-TorS-like"/>
    <property type="match status" value="1"/>
</dbReference>
<dbReference type="Gene3D" id="3.30.565.10">
    <property type="entry name" value="Histidine kinase-like ATPase, C-terminal domain"/>
    <property type="match status" value="1"/>
</dbReference>
<dbReference type="EC" id="2.7.13.3" evidence="2"/>
<dbReference type="SUPFAM" id="SSF55874">
    <property type="entry name" value="ATPase domain of HSP90 chaperone/DNA topoisomerase II/histidine kinase"/>
    <property type="match status" value="1"/>
</dbReference>
<feature type="compositionally biased region" description="Basic and acidic residues" evidence="5">
    <location>
        <begin position="1190"/>
        <end position="1199"/>
    </location>
</feature>
<proteinExistence type="predicted"/>
<dbReference type="PANTHER" id="PTHR43547:SF2">
    <property type="entry name" value="HYBRID SIGNAL TRANSDUCTION HISTIDINE KINASE C"/>
    <property type="match status" value="1"/>
</dbReference>
<dbReference type="PROSITE" id="PS50109">
    <property type="entry name" value="HIS_KIN"/>
    <property type="match status" value="1"/>
</dbReference>
<reference evidence="9 10" key="1">
    <citation type="journal article" date="2024" name="FEMS Microbiol. Lett.">
        <title>Xanthomonas protegens sp. nov., a novel rice seed-associated bacterium, provides in vivo protection against X. oryzae pv. oryzae, the bacterial leaf blight pathogen.</title>
        <authorList>
            <person name="Rana R."/>
            <person name="Sharma A."/>
            <person name="Madhavan V.N."/>
            <person name="Korpole S."/>
            <person name="Sonti R.V."/>
            <person name="Patel H.K."/>
            <person name="Patil P.B."/>
        </authorList>
    </citation>
    <scope>NUCLEOTIDE SEQUENCE [LARGE SCALE GENOMIC DNA]</scope>
    <source>
        <strain evidence="9 10">PPL118</strain>
    </source>
</reference>
<dbReference type="Pfam" id="PF02518">
    <property type="entry name" value="HATPase_c"/>
    <property type="match status" value="1"/>
</dbReference>
<dbReference type="Proteomes" id="UP001486626">
    <property type="component" value="Unassembled WGS sequence"/>
</dbReference>
<dbReference type="PANTHER" id="PTHR43547">
    <property type="entry name" value="TWO-COMPONENT HISTIDINE KINASE"/>
    <property type="match status" value="1"/>
</dbReference>
<dbReference type="Gene3D" id="3.40.50.2300">
    <property type="match status" value="1"/>
</dbReference>
<feature type="domain" description="Histidine kinase" evidence="7">
    <location>
        <begin position="825"/>
        <end position="1044"/>
    </location>
</feature>
<evidence type="ECO:0000256" key="4">
    <source>
        <dbReference type="PROSITE-ProRule" id="PRU00169"/>
    </source>
</evidence>
<feature type="region of interest" description="Disordered" evidence="5">
    <location>
        <begin position="1174"/>
        <end position="1199"/>
    </location>
</feature>
<dbReference type="Gene3D" id="1.10.287.130">
    <property type="match status" value="1"/>
</dbReference>
<evidence type="ECO:0000256" key="5">
    <source>
        <dbReference type="SAM" id="MobiDB-lite"/>
    </source>
</evidence>
<dbReference type="EMBL" id="JAQJCQ010000001">
    <property type="protein sequence ID" value="MEL4890425.1"/>
    <property type="molecule type" value="Genomic_DNA"/>
</dbReference>
<dbReference type="InterPro" id="IPR036890">
    <property type="entry name" value="HATPase_C_sf"/>
</dbReference>
<dbReference type="Pfam" id="PF00512">
    <property type="entry name" value="HisKA"/>
    <property type="match status" value="1"/>
</dbReference>
<organism evidence="9 10">
    <name type="scientific">Xanthomonas protegens</name>
    <dbReference type="NCBI Taxonomy" id="3380705"/>
    <lineage>
        <taxon>Bacteria</taxon>
        <taxon>Pseudomonadati</taxon>
        <taxon>Pseudomonadota</taxon>
        <taxon>Gammaproteobacteria</taxon>
        <taxon>Lysobacterales</taxon>
        <taxon>Lysobacteraceae</taxon>
        <taxon>Xanthomonas</taxon>
    </lineage>
</organism>
<evidence type="ECO:0000256" key="6">
    <source>
        <dbReference type="SAM" id="Phobius"/>
    </source>
</evidence>
<dbReference type="InterPro" id="IPR003661">
    <property type="entry name" value="HisK_dim/P_dom"/>
</dbReference>
<feature type="domain" description="Response regulatory" evidence="8">
    <location>
        <begin position="1067"/>
        <end position="1181"/>
    </location>
</feature>
<dbReference type="Pfam" id="PF00072">
    <property type="entry name" value="Response_reg"/>
    <property type="match status" value="1"/>
</dbReference>
<evidence type="ECO:0000313" key="10">
    <source>
        <dbReference type="Proteomes" id="UP001486626"/>
    </source>
</evidence>
<dbReference type="InterPro" id="IPR001789">
    <property type="entry name" value="Sig_transdc_resp-reg_receiver"/>
</dbReference>
<evidence type="ECO:0000259" key="8">
    <source>
        <dbReference type="PROSITE" id="PS50110"/>
    </source>
</evidence>
<dbReference type="RefSeq" id="WP_342072321.1">
    <property type="nucleotide sequence ID" value="NZ_JAQJCQ010000001.1"/>
</dbReference>
<evidence type="ECO:0000256" key="2">
    <source>
        <dbReference type="ARBA" id="ARBA00012438"/>
    </source>
</evidence>
<dbReference type="Gene3D" id="2.60.40.10">
    <property type="entry name" value="Immunoglobulins"/>
    <property type="match status" value="1"/>
</dbReference>
<dbReference type="SUPFAM" id="SSF47384">
    <property type="entry name" value="Homodimeric domain of signal transducing histidine kinase"/>
    <property type="match status" value="1"/>
</dbReference>
<gene>
    <name evidence="9" type="ORF">PIQ37_03260</name>
</gene>
<dbReference type="Gene3D" id="2.130.10.10">
    <property type="entry name" value="YVTN repeat-like/Quinoprotein amine dehydrogenase"/>
    <property type="match status" value="3"/>
</dbReference>
<dbReference type="InterPro" id="IPR011006">
    <property type="entry name" value="CheY-like_superfamily"/>
</dbReference>
<dbReference type="CDD" id="cd00082">
    <property type="entry name" value="HisKA"/>
    <property type="match status" value="1"/>
</dbReference>
<evidence type="ECO:0000259" key="7">
    <source>
        <dbReference type="PROSITE" id="PS50109"/>
    </source>
</evidence>
<comment type="caution">
    <text evidence="9">The sequence shown here is derived from an EMBL/GenBank/DDBJ whole genome shotgun (WGS) entry which is preliminary data.</text>
</comment>
<dbReference type="SUPFAM" id="SSF52172">
    <property type="entry name" value="CheY-like"/>
    <property type="match status" value="1"/>
</dbReference>
<keyword evidence="6" id="KW-0812">Transmembrane</keyword>
<protein>
    <recommendedName>
        <fullName evidence="2">histidine kinase</fullName>
        <ecNumber evidence="2">2.7.13.3</ecNumber>
    </recommendedName>
</protein>
<keyword evidence="6" id="KW-1133">Transmembrane helix</keyword>
<dbReference type="SMART" id="SM00387">
    <property type="entry name" value="HATPase_c"/>
    <property type="match status" value="1"/>
</dbReference>
<keyword evidence="6" id="KW-0472">Membrane</keyword>
<dbReference type="PRINTS" id="PR00344">
    <property type="entry name" value="BCTRLSENSOR"/>
</dbReference>
<dbReference type="InterPro" id="IPR036097">
    <property type="entry name" value="HisK_dim/P_sf"/>
</dbReference>
<dbReference type="InterPro" id="IPR004358">
    <property type="entry name" value="Sig_transdc_His_kin-like_C"/>
</dbReference>
<evidence type="ECO:0000256" key="1">
    <source>
        <dbReference type="ARBA" id="ARBA00000085"/>
    </source>
</evidence>
<feature type="modified residue" description="4-aspartylphosphate" evidence="4">
    <location>
        <position position="1116"/>
    </location>
</feature>